<dbReference type="PRINTS" id="PR00420">
    <property type="entry name" value="RNGMNOXGNASE"/>
</dbReference>
<evidence type="ECO:0000313" key="8">
    <source>
        <dbReference type="Proteomes" id="UP000672032"/>
    </source>
</evidence>
<sequence>MVSSESSWRELDIGAIGGGIGGLAAATSLRQAGHRVTIYERADFAGEVGASVSCAANGTKWLEEWGVNIPIGRPVVLQKLISHVWETGEVQNVYDLADYKKRWGAKSLWHTGMPAILKCNHKCAEINHEQGYVTFENGLQAKHDLIVGADGIESQVRKTLGTVPDRELSVSTCLHCIVETEDVRRLGLRDLSPNSAIEFWGGQGIRKIVFSPCREGEVHSFYCFFPNNESPHAGEGWNISLTVEDILKPFPDLDPELLALFKNSTDVKPWRLFVHQPYPYWQRGATCILGDAAHPMLPDQSQGACQALEDAAALGITFGQRYAFASSQARIGEGLKLYEQIRKPRASRVQAASALASVNANQRIGFSSNPHNPDYKVLGERKLTIEEMNEYDMDLDIEGKALGIPPEVEMRASL</sequence>
<evidence type="ECO:0000259" key="6">
    <source>
        <dbReference type="Pfam" id="PF01494"/>
    </source>
</evidence>
<feature type="domain" description="FAD-binding" evidence="6">
    <location>
        <begin position="143"/>
        <end position="350"/>
    </location>
</feature>
<dbReference type="SUPFAM" id="SSF51905">
    <property type="entry name" value="FAD/NAD(P)-binding domain"/>
    <property type="match status" value="1"/>
</dbReference>
<evidence type="ECO:0000256" key="3">
    <source>
        <dbReference type="ARBA" id="ARBA00022827"/>
    </source>
</evidence>
<dbReference type="PANTHER" id="PTHR13789">
    <property type="entry name" value="MONOOXYGENASE"/>
    <property type="match status" value="1"/>
</dbReference>
<comment type="similarity">
    <text evidence="1">Belongs to the paxM FAD-dependent monooxygenase family.</text>
</comment>
<gene>
    <name evidence="7" type="ORF">DSL72_005979</name>
</gene>
<evidence type="ECO:0000313" key="7">
    <source>
        <dbReference type="EMBL" id="QSZ34387.1"/>
    </source>
</evidence>
<dbReference type="GO" id="GO:0071949">
    <property type="term" value="F:FAD binding"/>
    <property type="evidence" value="ECO:0007669"/>
    <property type="project" value="InterPro"/>
</dbReference>
<evidence type="ECO:0000256" key="1">
    <source>
        <dbReference type="ARBA" id="ARBA00007992"/>
    </source>
</evidence>
<dbReference type="InterPro" id="IPR050493">
    <property type="entry name" value="FAD-dep_Monooxygenase_BioMet"/>
</dbReference>
<evidence type="ECO:0000256" key="2">
    <source>
        <dbReference type="ARBA" id="ARBA00022630"/>
    </source>
</evidence>
<dbReference type="Pfam" id="PF13450">
    <property type="entry name" value="NAD_binding_8"/>
    <property type="match status" value="1"/>
</dbReference>
<keyword evidence="5" id="KW-0503">Monooxygenase</keyword>
<dbReference type="Gene3D" id="3.50.50.60">
    <property type="entry name" value="FAD/NAD(P)-binding domain"/>
    <property type="match status" value="1"/>
</dbReference>
<keyword evidence="3" id="KW-0274">FAD</keyword>
<dbReference type="GO" id="GO:0004497">
    <property type="term" value="F:monooxygenase activity"/>
    <property type="evidence" value="ECO:0007669"/>
    <property type="project" value="UniProtKB-KW"/>
</dbReference>
<dbReference type="Pfam" id="PF01494">
    <property type="entry name" value="FAD_binding_3"/>
    <property type="match status" value="1"/>
</dbReference>
<keyword evidence="4" id="KW-0560">Oxidoreductase</keyword>
<dbReference type="PANTHER" id="PTHR13789:SF172">
    <property type="entry name" value="HYDROXYLASE, PUTATIVE (AFU_ORTHOLOGUE AFUA_1G12410)-RELATED"/>
    <property type="match status" value="1"/>
</dbReference>
<name>A0A8A3PGI7_9HELO</name>
<protein>
    <recommendedName>
        <fullName evidence="6">FAD-binding domain-containing protein</fullName>
    </recommendedName>
</protein>
<organism evidence="7 8">
    <name type="scientific">Monilinia vaccinii-corymbosi</name>
    <dbReference type="NCBI Taxonomy" id="61207"/>
    <lineage>
        <taxon>Eukaryota</taxon>
        <taxon>Fungi</taxon>
        <taxon>Dikarya</taxon>
        <taxon>Ascomycota</taxon>
        <taxon>Pezizomycotina</taxon>
        <taxon>Leotiomycetes</taxon>
        <taxon>Helotiales</taxon>
        <taxon>Sclerotiniaceae</taxon>
        <taxon>Monilinia</taxon>
    </lineage>
</organism>
<dbReference type="Proteomes" id="UP000672032">
    <property type="component" value="Chromosome 4"/>
</dbReference>
<accession>A0A8A3PGI7</accession>
<keyword evidence="8" id="KW-1185">Reference proteome</keyword>
<keyword evidence="2" id="KW-0285">Flavoprotein</keyword>
<dbReference type="EMBL" id="CP063408">
    <property type="protein sequence ID" value="QSZ34387.1"/>
    <property type="molecule type" value="Genomic_DNA"/>
</dbReference>
<dbReference type="InterPro" id="IPR036188">
    <property type="entry name" value="FAD/NAD-bd_sf"/>
</dbReference>
<evidence type="ECO:0000256" key="4">
    <source>
        <dbReference type="ARBA" id="ARBA00023002"/>
    </source>
</evidence>
<evidence type="ECO:0000256" key="5">
    <source>
        <dbReference type="ARBA" id="ARBA00023033"/>
    </source>
</evidence>
<proteinExistence type="inferred from homology"/>
<reference evidence="7" key="1">
    <citation type="submission" date="2020-10" db="EMBL/GenBank/DDBJ databases">
        <title>Genome Sequence of Monilinia vaccinii-corymbosi Sheds Light on Mummy Berry Disease Infection of Blueberry and Mating Type.</title>
        <authorList>
            <person name="Yow A.G."/>
            <person name="Zhang Y."/>
            <person name="Bansal K."/>
            <person name="Eacker S.M."/>
            <person name="Sullivan S."/>
            <person name="Liachko I."/>
            <person name="Cubeta M.A."/>
            <person name="Rollins J.A."/>
            <person name="Ashrafi H."/>
        </authorList>
    </citation>
    <scope>NUCLEOTIDE SEQUENCE</scope>
    <source>
        <strain evidence="7">RL-1</strain>
    </source>
</reference>
<dbReference type="AlphaFoldDB" id="A0A8A3PGI7"/>
<dbReference type="OrthoDB" id="1047367at2759"/>
<dbReference type="InterPro" id="IPR002938">
    <property type="entry name" value="FAD-bd"/>
</dbReference>
<dbReference type="SUPFAM" id="SSF54373">
    <property type="entry name" value="FAD-linked reductases, C-terminal domain"/>
    <property type="match status" value="1"/>
</dbReference>